<evidence type="ECO:0000256" key="1">
    <source>
        <dbReference type="ARBA" id="ARBA00007401"/>
    </source>
</evidence>
<evidence type="ECO:0000259" key="7">
    <source>
        <dbReference type="Pfam" id="PF02837"/>
    </source>
</evidence>
<accession>A0A7J5Q050</accession>
<dbReference type="InterPro" id="IPR008979">
    <property type="entry name" value="Galactose-bd-like_sf"/>
</dbReference>
<dbReference type="InterPro" id="IPR040605">
    <property type="entry name" value="Glyco_hydro2_dom5"/>
</dbReference>
<dbReference type="PANTHER" id="PTHR42732">
    <property type="entry name" value="BETA-GALACTOSIDASE"/>
    <property type="match status" value="1"/>
</dbReference>
<sequence>MSASDGIAGSKRNYPYGYPQTDRSKECINADWKFHLGDADARLFLPGVDDGEWETVSVPHTLKLTSIGLDGCKDDKTQPTFQREVGWYRKNIYVSGGKKKVFLEFEGAHQITTLWVNGKKVGIHKTGGYTPFRFDITNYVKCNADNQVTLLVDNRRSQITPPDPGPFDYIKFSGLYRDVYLVEMNPVHITSNLESMNSGVTITTPSVDYVNGNATVDIRSEVRNETSKAQKVTLVQRVVDAGGNVVLKLEDMAEIQPGQTHRFYQIGGMEDGVMFWSVEHPYLYKVNTVLYDASGRAIDVVDNRLGLRKVEYDYETGFRLNGKPIELIGFNRHQHYAYIGDALPNSLHYKDMIQFKQWGFNCMRTAHYPQDDEIIRACDELGILVYEEAPTWVSVSTEKEWYVNEKQAIRMMIRNHKNSPSIIIWGAGINHRGPVPEMHFLVKQEDPTRLTASQSSRWTGWQCSGWTDIFANMNYGPGIWNRQEPLFAMEGNSGPEVVASYKRDPMMPGIISWTAHAYYTFHDIGDWEDRTRLGMMNAFRYPIDDNLYWYPSEMKQKPYIHVKNDWTKELKMLTIYSNATEIELLLNDKSLGRFQPSHALKYQGLSHPPYEISELPYEDGKLTIRGYRDGEIFLEKDIFTPGEATALRLIVDKYDRDFKADGNDILVVHAEVVDKNGMRLHDYQGEVEYQLTGDAAIVGDGQGIGANPVRIKRGVGSALVRAGKTPGQIKITASAKGLRQVSATVETVASETDCMLAEAYPIYDSEKLMIDMGGSGQLLQFGWTPWNGVEEKEANITVLPAKLNNYVAGDTPPSYEYASVVDKDEKEAYSFTIHTNSSDGMLRWLGEMNVIGKNGFVYGDGVLGLDKKGVTLELKQLPAGNYILKSYHHAPSSNTDSMDPNLEKLKQESVHKLPYAKVLNVSVDGDNLIEDITVTDGKERQYEAAGTSVVTFSVKTDGQAVKVIYRSADKNIGVWLNGFELVRKL</sequence>
<evidence type="ECO:0000259" key="8">
    <source>
        <dbReference type="Pfam" id="PF16355"/>
    </source>
</evidence>
<comment type="similarity">
    <text evidence="1 4">Belongs to the glycosyl hydrolase 2 family.</text>
</comment>
<dbReference type="InterPro" id="IPR036156">
    <property type="entry name" value="Beta-gal/glucu_dom_sf"/>
</dbReference>
<evidence type="ECO:0000313" key="10">
    <source>
        <dbReference type="EMBL" id="KAB6149043.1"/>
    </source>
</evidence>
<dbReference type="SUPFAM" id="SSF49303">
    <property type="entry name" value="beta-Galactosidase/glucuronidase domain"/>
    <property type="match status" value="1"/>
</dbReference>
<dbReference type="InterPro" id="IPR006101">
    <property type="entry name" value="Glyco_hydro_2"/>
</dbReference>
<comment type="caution">
    <text evidence="10">The sequence shown here is derived from an EMBL/GenBank/DDBJ whole genome shotgun (WGS) entry which is preliminary data.</text>
</comment>
<dbReference type="SUPFAM" id="SSF51445">
    <property type="entry name" value="(Trans)glycosidases"/>
    <property type="match status" value="1"/>
</dbReference>
<dbReference type="Proteomes" id="UP000434604">
    <property type="component" value="Unassembled WGS sequence"/>
</dbReference>
<feature type="domain" description="Glycoside hydrolase family 2" evidence="9">
    <location>
        <begin position="655"/>
        <end position="742"/>
    </location>
</feature>
<dbReference type="InterPro" id="IPR006102">
    <property type="entry name" value="Ig-like_GH2"/>
</dbReference>
<evidence type="ECO:0000259" key="5">
    <source>
        <dbReference type="Pfam" id="PF00703"/>
    </source>
</evidence>
<dbReference type="AlphaFoldDB" id="A0A7J5Q050"/>
<dbReference type="PROSITE" id="PS00719">
    <property type="entry name" value="GLYCOSYL_HYDROL_F2_1"/>
    <property type="match status" value="1"/>
</dbReference>
<gene>
    <name evidence="10" type="ORF">GA398_05905</name>
    <name evidence="11" type="ORF">LD004_08125</name>
</gene>
<proteinExistence type="inferred from homology"/>
<dbReference type="Gene3D" id="2.60.120.260">
    <property type="entry name" value="Galactose-binding domain-like"/>
    <property type="match status" value="1"/>
</dbReference>
<dbReference type="GO" id="GO:0005975">
    <property type="term" value="P:carbohydrate metabolic process"/>
    <property type="evidence" value="ECO:0007669"/>
    <property type="project" value="InterPro"/>
</dbReference>
<feature type="domain" description="DUF4982" evidence="8">
    <location>
        <begin position="571"/>
        <end position="631"/>
    </location>
</feature>
<dbReference type="InterPro" id="IPR006104">
    <property type="entry name" value="Glyco_hydro_2_N"/>
</dbReference>
<dbReference type="SUPFAM" id="SSF49785">
    <property type="entry name" value="Galactose-binding domain-like"/>
    <property type="match status" value="1"/>
</dbReference>
<reference evidence="11" key="2">
    <citation type="submission" date="2023-08" db="EMBL/GenBank/DDBJ databases">
        <title>Mucin Metabolism Genes Underlie the Key Renovations of Bacteroides xylanisolvens Genomes in Captive Great Apes.</title>
        <authorList>
            <person name="Nishida A.H."/>
        </authorList>
    </citation>
    <scope>NUCLEOTIDE SEQUENCE</scope>
    <source>
        <strain evidence="11">P13.H9</strain>
    </source>
</reference>
<dbReference type="EMBL" id="JAIWYE010000017">
    <property type="protein sequence ID" value="MCA4703581.1"/>
    <property type="molecule type" value="Genomic_DNA"/>
</dbReference>
<dbReference type="Pfam" id="PF16355">
    <property type="entry name" value="DUF4982"/>
    <property type="match status" value="1"/>
</dbReference>
<evidence type="ECO:0000313" key="12">
    <source>
        <dbReference type="Proteomes" id="UP000434604"/>
    </source>
</evidence>
<dbReference type="InterPro" id="IPR017853">
    <property type="entry name" value="GH"/>
</dbReference>
<organism evidence="10 12">
    <name type="scientific">Bacteroides xylanisolvens</name>
    <dbReference type="NCBI Taxonomy" id="371601"/>
    <lineage>
        <taxon>Bacteria</taxon>
        <taxon>Pseudomonadati</taxon>
        <taxon>Bacteroidota</taxon>
        <taxon>Bacteroidia</taxon>
        <taxon>Bacteroidales</taxon>
        <taxon>Bacteroidaceae</taxon>
        <taxon>Bacteroides</taxon>
    </lineage>
</organism>
<dbReference type="RefSeq" id="WP_151934351.1">
    <property type="nucleotide sequence ID" value="NZ_JAIWXN010000017.1"/>
</dbReference>
<dbReference type="EMBL" id="WDED01000006">
    <property type="protein sequence ID" value="KAB6149043.1"/>
    <property type="molecule type" value="Genomic_DNA"/>
</dbReference>
<dbReference type="InterPro" id="IPR013783">
    <property type="entry name" value="Ig-like_fold"/>
</dbReference>
<evidence type="ECO:0000259" key="9">
    <source>
        <dbReference type="Pfam" id="PF18565"/>
    </source>
</evidence>
<dbReference type="Pfam" id="PF02836">
    <property type="entry name" value="Glyco_hydro_2_C"/>
    <property type="match status" value="1"/>
</dbReference>
<dbReference type="GO" id="GO:0004553">
    <property type="term" value="F:hydrolase activity, hydrolyzing O-glycosyl compounds"/>
    <property type="evidence" value="ECO:0007669"/>
    <property type="project" value="InterPro"/>
</dbReference>
<dbReference type="Gene3D" id="3.20.20.80">
    <property type="entry name" value="Glycosidases"/>
    <property type="match status" value="1"/>
</dbReference>
<dbReference type="InterPro" id="IPR023230">
    <property type="entry name" value="Glyco_hydro_2_CS"/>
</dbReference>
<evidence type="ECO:0000256" key="2">
    <source>
        <dbReference type="ARBA" id="ARBA00022801"/>
    </source>
</evidence>
<dbReference type="PANTHER" id="PTHR42732:SF1">
    <property type="entry name" value="BETA-MANNOSIDASE"/>
    <property type="match status" value="1"/>
</dbReference>
<protein>
    <submittedName>
        <fullName evidence="11">DUF4982 domain-containing protein</fullName>
    </submittedName>
    <submittedName>
        <fullName evidence="10">Glycoside hydrolase family 2 protein</fullName>
    </submittedName>
</protein>
<keyword evidence="2 4" id="KW-0378">Hydrolase</keyword>
<feature type="domain" description="Glycoside hydrolase family 2 catalytic" evidence="6">
    <location>
        <begin position="318"/>
        <end position="461"/>
    </location>
</feature>
<dbReference type="Pfam" id="PF18565">
    <property type="entry name" value="Glyco_hydro2_C5"/>
    <property type="match status" value="1"/>
</dbReference>
<evidence type="ECO:0000313" key="11">
    <source>
        <dbReference type="EMBL" id="MCA4703581.1"/>
    </source>
</evidence>
<dbReference type="Pfam" id="PF02837">
    <property type="entry name" value="Glyco_hydro_2_N"/>
    <property type="match status" value="1"/>
</dbReference>
<evidence type="ECO:0000259" key="6">
    <source>
        <dbReference type="Pfam" id="PF02836"/>
    </source>
</evidence>
<dbReference type="InterPro" id="IPR051913">
    <property type="entry name" value="GH2_Domain-Containing"/>
</dbReference>
<feature type="domain" description="Glycosyl hydrolases family 2 sugar binding" evidence="7">
    <location>
        <begin position="79"/>
        <end position="183"/>
    </location>
</feature>
<dbReference type="Gene3D" id="2.60.40.10">
    <property type="entry name" value="Immunoglobulins"/>
    <property type="match status" value="3"/>
</dbReference>
<dbReference type="InterPro" id="IPR006103">
    <property type="entry name" value="Glyco_hydro_2_cat"/>
</dbReference>
<keyword evidence="3 4" id="KW-0326">Glycosidase</keyword>
<reference evidence="10 12" key="1">
    <citation type="journal article" date="2019" name="Nat. Med.">
        <title>A library of human gut bacterial isolates paired with longitudinal multiomics data enables mechanistic microbiome research.</title>
        <authorList>
            <person name="Poyet M."/>
            <person name="Groussin M."/>
            <person name="Gibbons S.M."/>
            <person name="Avila-Pacheco J."/>
            <person name="Jiang X."/>
            <person name="Kearney S.M."/>
            <person name="Perrotta A.R."/>
            <person name="Berdy B."/>
            <person name="Zhao S."/>
            <person name="Lieberman T.D."/>
            <person name="Swanson P.K."/>
            <person name="Smith M."/>
            <person name="Roesemann S."/>
            <person name="Alexander J.E."/>
            <person name="Rich S.A."/>
            <person name="Livny J."/>
            <person name="Vlamakis H."/>
            <person name="Clish C."/>
            <person name="Bullock K."/>
            <person name="Deik A."/>
            <person name="Scott J."/>
            <person name="Pierce K.A."/>
            <person name="Xavier R.J."/>
            <person name="Alm E.J."/>
        </authorList>
    </citation>
    <scope>NUCLEOTIDE SEQUENCE [LARGE SCALE GENOMIC DNA]</scope>
    <source>
        <strain evidence="10 12">BIOML-A58</strain>
    </source>
</reference>
<dbReference type="Pfam" id="PF00703">
    <property type="entry name" value="Glyco_hydro_2"/>
    <property type="match status" value="1"/>
</dbReference>
<dbReference type="Proteomes" id="UP001198461">
    <property type="component" value="Unassembled WGS sequence"/>
</dbReference>
<name>A0A7J5Q050_9BACE</name>
<dbReference type="InterPro" id="IPR032311">
    <property type="entry name" value="DUF4982"/>
</dbReference>
<evidence type="ECO:0000256" key="4">
    <source>
        <dbReference type="RuleBase" id="RU361154"/>
    </source>
</evidence>
<evidence type="ECO:0000256" key="3">
    <source>
        <dbReference type="ARBA" id="ARBA00023295"/>
    </source>
</evidence>
<feature type="domain" description="Glycoside hydrolase family 2 immunoglobulin-like beta-sandwich" evidence="5">
    <location>
        <begin position="203"/>
        <end position="308"/>
    </location>
</feature>
<dbReference type="PRINTS" id="PR00132">
    <property type="entry name" value="GLHYDRLASE2"/>
</dbReference>